<gene>
    <name evidence="2" type="ORF">ACFP50_15330</name>
</gene>
<evidence type="ECO:0000313" key="3">
    <source>
        <dbReference type="Proteomes" id="UP001596242"/>
    </source>
</evidence>
<dbReference type="RefSeq" id="WP_386397418.1">
    <property type="nucleotide sequence ID" value="NZ_JBHSPT010000033.1"/>
</dbReference>
<dbReference type="EMBL" id="JBHSPT010000033">
    <property type="protein sequence ID" value="MFC6056787.1"/>
    <property type="molecule type" value="Genomic_DNA"/>
</dbReference>
<accession>A0ABW1M134</accession>
<dbReference type="Pfam" id="PF13560">
    <property type="entry name" value="HTH_31"/>
    <property type="match status" value="1"/>
</dbReference>
<protein>
    <submittedName>
        <fullName evidence="2">Helix-turn-helix domain-containing protein</fullName>
    </submittedName>
</protein>
<reference evidence="3" key="1">
    <citation type="journal article" date="2019" name="Int. J. Syst. Evol. Microbiol.">
        <title>The Global Catalogue of Microorganisms (GCM) 10K type strain sequencing project: providing services to taxonomists for standard genome sequencing and annotation.</title>
        <authorList>
            <consortium name="The Broad Institute Genomics Platform"/>
            <consortium name="The Broad Institute Genome Sequencing Center for Infectious Disease"/>
            <person name="Wu L."/>
            <person name="Ma J."/>
        </authorList>
    </citation>
    <scope>NUCLEOTIDE SEQUENCE [LARGE SCALE GENOMIC DNA]</scope>
    <source>
        <strain evidence="3">JCM 12763</strain>
    </source>
</reference>
<proteinExistence type="predicted"/>
<evidence type="ECO:0000313" key="2">
    <source>
        <dbReference type="EMBL" id="MFC6056787.1"/>
    </source>
</evidence>
<dbReference type="Proteomes" id="UP001596242">
    <property type="component" value="Unassembled WGS sequence"/>
</dbReference>
<feature type="region of interest" description="Disordered" evidence="1">
    <location>
        <begin position="200"/>
        <end position="228"/>
    </location>
</feature>
<feature type="region of interest" description="Disordered" evidence="1">
    <location>
        <begin position="14"/>
        <end position="78"/>
    </location>
</feature>
<comment type="caution">
    <text evidence="2">The sequence shown here is derived from an EMBL/GenBank/DDBJ whole genome shotgun (WGS) entry which is preliminary data.</text>
</comment>
<sequence>MNPTSAGVSVKNLISSSRLISGNPRSSSSSLSENTRVATPNLHAAAPHHSQPHCRPPGATVDPPTVTSQPNRNITPAQQDANLYPLFLRPLLRGPQPGAGVVVREGRDHHDHVAITGKSDPGAARTRAEYVALPRRLKKHSGLTFRRLEQRAAEHGDVLARSTVADILRRDTLPRAEVVAALVRACGAGQDVAAWLEARDGRGGRGGSLLGPDDRRERGQRPPGVPDRARVTATWLGVGGKGGRFVVRRRVFPRPRHTDGSRSRGLPASPGSPRSRSRNPASRAMRSSSEGH</sequence>
<evidence type="ECO:0000256" key="1">
    <source>
        <dbReference type="SAM" id="MobiDB-lite"/>
    </source>
</evidence>
<feature type="compositionally biased region" description="Low complexity" evidence="1">
    <location>
        <begin position="15"/>
        <end position="32"/>
    </location>
</feature>
<keyword evidence="3" id="KW-1185">Reference proteome</keyword>
<feature type="region of interest" description="Disordered" evidence="1">
    <location>
        <begin position="247"/>
        <end position="292"/>
    </location>
</feature>
<organism evidence="2 3">
    <name type="scientific">Streptomyces pratens</name>
    <dbReference type="NCBI Taxonomy" id="887456"/>
    <lineage>
        <taxon>Bacteria</taxon>
        <taxon>Bacillati</taxon>
        <taxon>Actinomycetota</taxon>
        <taxon>Actinomycetes</taxon>
        <taxon>Kitasatosporales</taxon>
        <taxon>Streptomycetaceae</taxon>
        <taxon>Streptomyces</taxon>
    </lineage>
</organism>
<feature type="compositionally biased region" description="Polar residues" evidence="1">
    <location>
        <begin position="65"/>
        <end position="78"/>
    </location>
</feature>
<name>A0ABW1M134_9ACTN</name>
<feature type="compositionally biased region" description="Low complexity" evidence="1">
    <location>
        <begin position="263"/>
        <end position="292"/>
    </location>
</feature>